<dbReference type="InterPro" id="IPR017937">
    <property type="entry name" value="Thioredoxin_CS"/>
</dbReference>
<evidence type="ECO:0000259" key="7">
    <source>
        <dbReference type="PROSITE" id="PS51352"/>
    </source>
</evidence>
<dbReference type="SUPFAM" id="SSF52833">
    <property type="entry name" value="Thioredoxin-like"/>
    <property type="match status" value="1"/>
</dbReference>
<accession>A0A7D5GM10</accession>
<dbReference type="PANTHER" id="PTHR45663:SF11">
    <property type="entry name" value="GEO12009P1"/>
    <property type="match status" value="1"/>
</dbReference>
<keyword evidence="2" id="KW-0249">Electron transport</keyword>
<feature type="domain" description="Thioredoxin" evidence="7">
    <location>
        <begin position="1"/>
        <end position="119"/>
    </location>
</feature>
<evidence type="ECO:0000256" key="4">
    <source>
        <dbReference type="ARBA" id="ARBA00023284"/>
    </source>
</evidence>
<dbReference type="CDD" id="cd02947">
    <property type="entry name" value="TRX_family"/>
    <property type="match status" value="1"/>
</dbReference>
<evidence type="ECO:0000256" key="6">
    <source>
        <dbReference type="PIRSR" id="PIRSR000077-4"/>
    </source>
</evidence>
<feature type="site" description="Contributes to redox potential value" evidence="5">
    <location>
        <position position="46"/>
    </location>
</feature>
<dbReference type="OrthoDB" id="35385at2157"/>
<evidence type="ECO:0000256" key="2">
    <source>
        <dbReference type="ARBA" id="ARBA00022982"/>
    </source>
</evidence>
<reference evidence="8 9" key="1">
    <citation type="submission" date="2020-07" db="EMBL/GenBank/DDBJ databases">
        <authorList>
            <person name="Cui H."/>
        </authorList>
    </citation>
    <scope>NUCLEOTIDE SEQUENCE [LARGE SCALE GENOMIC DNA]</scope>
    <source>
        <strain evidence="8 9">YPL8</strain>
    </source>
</reference>
<keyword evidence="4 6" id="KW-0676">Redox-active center</keyword>
<dbReference type="InterPro" id="IPR005746">
    <property type="entry name" value="Thioredoxin"/>
</dbReference>
<feature type="site" description="Deprotonates C-terminal active site Cys" evidence="5">
    <location>
        <position position="39"/>
    </location>
</feature>
<keyword evidence="9" id="KW-1185">Reference proteome</keyword>
<evidence type="ECO:0000256" key="5">
    <source>
        <dbReference type="PIRSR" id="PIRSR000077-1"/>
    </source>
</evidence>
<dbReference type="Proteomes" id="UP000509241">
    <property type="component" value="Chromosome"/>
</dbReference>
<keyword evidence="3 6" id="KW-1015">Disulfide bond</keyword>
<feature type="active site" description="Nucleophile" evidence="5">
    <location>
        <position position="48"/>
    </location>
</feature>
<proteinExistence type="predicted"/>
<dbReference type="KEGG" id="haly:HYG82_04365"/>
<feature type="active site" description="Nucleophile" evidence="5">
    <location>
        <position position="45"/>
    </location>
</feature>
<dbReference type="PROSITE" id="PS00194">
    <property type="entry name" value="THIOREDOXIN_1"/>
    <property type="match status" value="1"/>
</dbReference>
<protein>
    <submittedName>
        <fullName evidence="8">Thioredoxin</fullName>
    </submittedName>
</protein>
<dbReference type="GO" id="GO:0015035">
    <property type="term" value="F:protein-disulfide reductase activity"/>
    <property type="evidence" value="ECO:0007669"/>
    <property type="project" value="InterPro"/>
</dbReference>
<dbReference type="NCBIfam" id="TIGR01068">
    <property type="entry name" value="thioredoxin"/>
    <property type="match status" value="1"/>
</dbReference>
<feature type="site" description="Contributes to redox potential value" evidence="5">
    <location>
        <position position="47"/>
    </location>
</feature>
<evidence type="ECO:0000256" key="3">
    <source>
        <dbReference type="ARBA" id="ARBA00023157"/>
    </source>
</evidence>
<dbReference type="Gene3D" id="3.40.30.10">
    <property type="entry name" value="Glutaredoxin"/>
    <property type="match status" value="1"/>
</dbReference>
<sequence>MATDAYDGEAGQSIDEPLHIESGSHLDDVADEHDVVLVDFYADWCGPCKMLEPVLERLAGETDAVIAKVDVDQHQQLAGAYGVRGVPTLVLFADGEQVEQHTGALPADRLRSLIEGYTNE</sequence>
<dbReference type="PROSITE" id="PS51352">
    <property type="entry name" value="THIOREDOXIN_2"/>
    <property type="match status" value="1"/>
</dbReference>
<feature type="disulfide bond" description="Redox-active" evidence="6">
    <location>
        <begin position="45"/>
        <end position="48"/>
    </location>
</feature>
<dbReference type="InterPro" id="IPR036249">
    <property type="entry name" value="Thioredoxin-like_sf"/>
</dbReference>
<dbReference type="EMBL" id="CP058601">
    <property type="protein sequence ID" value="QLG48133.1"/>
    <property type="molecule type" value="Genomic_DNA"/>
</dbReference>
<dbReference type="RefSeq" id="WP_179259874.1">
    <property type="nucleotide sequence ID" value="NZ_CP058601.1"/>
</dbReference>
<dbReference type="Pfam" id="PF00085">
    <property type="entry name" value="Thioredoxin"/>
    <property type="match status" value="1"/>
</dbReference>
<organism evidence="8 9">
    <name type="scientific">Natrinema halophilum</name>
    <dbReference type="NCBI Taxonomy" id="1699371"/>
    <lineage>
        <taxon>Archaea</taxon>
        <taxon>Methanobacteriati</taxon>
        <taxon>Methanobacteriota</taxon>
        <taxon>Stenosarchaea group</taxon>
        <taxon>Halobacteria</taxon>
        <taxon>Halobacteriales</taxon>
        <taxon>Natrialbaceae</taxon>
        <taxon>Natrinema</taxon>
    </lineage>
</organism>
<keyword evidence="1" id="KW-0813">Transport</keyword>
<gene>
    <name evidence="8" type="primary">trxA</name>
    <name evidence="8" type="ORF">HYG82_04365</name>
</gene>
<evidence type="ECO:0000313" key="8">
    <source>
        <dbReference type="EMBL" id="QLG48133.1"/>
    </source>
</evidence>
<dbReference type="PIRSF" id="PIRSF000077">
    <property type="entry name" value="Thioredoxin"/>
    <property type="match status" value="1"/>
</dbReference>
<dbReference type="AlphaFoldDB" id="A0A7D5GM10"/>
<dbReference type="PRINTS" id="PR00421">
    <property type="entry name" value="THIOREDOXIN"/>
</dbReference>
<dbReference type="GeneID" id="56032498"/>
<name>A0A7D5GM10_9EURY</name>
<evidence type="ECO:0000256" key="1">
    <source>
        <dbReference type="ARBA" id="ARBA00022448"/>
    </source>
</evidence>
<dbReference type="PANTHER" id="PTHR45663">
    <property type="entry name" value="GEO12009P1"/>
    <property type="match status" value="1"/>
</dbReference>
<dbReference type="InterPro" id="IPR013766">
    <property type="entry name" value="Thioredoxin_domain"/>
</dbReference>
<dbReference type="GO" id="GO:0005737">
    <property type="term" value="C:cytoplasm"/>
    <property type="evidence" value="ECO:0007669"/>
    <property type="project" value="TreeGrafter"/>
</dbReference>
<dbReference type="FunFam" id="3.40.30.10:FF:000001">
    <property type="entry name" value="Thioredoxin"/>
    <property type="match status" value="1"/>
</dbReference>
<evidence type="ECO:0000313" key="9">
    <source>
        <dbReference type="Proteomes" id="UP000509241"/>
    </source>
</evidence>